<feature type="non-terminal residue" evidence="1">
    <location>
        <position position="1"/>
    </location>
</feature>
<sequence length="115" mass="12506">LTVGYIHALAIDPYNPAILYAGSLGGVFHFSGVNPTPDASANCLFNWAEGHYSNLFAPSGSQMAFWRSYAYRYYSATNAYVGISSTDNHAYYLGPDGNMQDEGPASYWLNLAGCQ</sequence>
<evidence type="ECO:0000313" key="2">
    <source>
        <dbReference type="Proteomes" id="UP000249396"/>
    </source>
</evidence>
<evidence type="ECO:0000313" key="1">
    <source>
        <dbReference type="EMBL" id="PZN75540.1"/>
    </source>
</evidence>
<comment type="caution">
    <text evidence="1">The sequence shown here is derived from an EMBL/GenBank/DDBJ whole genome shotgun (WGS) entry which is preliminary data.</text>
</comment>
<dbReference type="Proteomes" id="UP000249396">
    <property type="component" value="Unassembled WGS sequence"/>
</dbReference>
<name>A0A2W4SJ83_9GAMM</name>
<dbReference type="EMBL" id="QJPH01000383">
    <property type="protein sequence ID" value="PZN75540.1"/>
    <property type="molecule type" value="Genomic_DNA"/>
</dbReference>
<gene>
    <name evidence="1" type="ORF">DM484_18720</name>
</gene>
<protein>
    <submittedName>
        <fullName evidence="1">Uncharacterized protein</fullName>
    </submittedName>
</protein>
<dbReference type="AlphaFoldDB" id="A0A2W4SJ83"/>
<organism evidence="1 2">
    <name type="scientific">Candidatus Methylumidiphilus alinenensis</name>
    <dbReference type="NCBI Taxonomy" id="2202197"/>
    <lineage>
        <taxon>Bacteria</taxon>
        <taxon>Pseudomonadati</taxon>
        <taxon>Pseudomonadota</taxon>
        <taxon>Gammaproteobacteria</taxon>
        <taxon>Methylococcales</taxon>
        <taxon>Candidatus Methylumidiphilus</taxon>
    </lineage>
</organism>
<reference evidence="1 2" key="1">
    <citation type="journal article" date="2018" name="Aquat. Microb. Ecol.">
        <title>Gammaproteobacterial methanotrophs dominate.</title>
        <authorList>
            <person name="Rissanen A.J."/>
            <person name="Saarenheimo J."/>
            <person name="Tiirola M."/>
            <person name="Peura S."/>
            <person name="Aalto S.L."/>
            <person name="Karvinen A."/>
            <person name="Nykanen H."/>
        </authorList>
    </citation>
    <scope>NUCLEOTIDE SEQUENCE [LARGE SCALE GENOMIC DNA]</scope>
    <source>
        <strain evidence="1">AMbin10</strain>
    </source>
</reference>
<proteinExistence type="predicted"/>
<accession>A0A2W4SJ83</accession>